<feature type="region of interest" description="Disordered" evidence="1">
    <location>
        <begin position="353"/>
        <end position="381"/>
    </location>
</feature>
<dbReference type="EMBL" id="BQNB010012629">
    <property type="protein sequence ID" value="GJT05965.1"/>
    <property type="molecule type" value="Genomic_DNA"/>
</dbReference>
<evidence type="ECO:0000256" key="1">
    <source>
        <dbReference type="SAM" id="MobiDB-lite"/>
    </source>
</evidence>
<evidence type="ECO:0000313" key="3">
    <source>
        <dbReference type="Proteomes" id="UP001151760"/>
    </source>
</evidence>
<gene>
    <name evidence="2" type="ORF">Tco_0840427</name>
</gene>
<feature type="region of interest" description="Disordered" evidence="1">
    <location>
        <begin position="24"/>
        <end position="121"/>
    </location>
</feature>
<protein>
    <submittedName>
        <fullName evidence="2">Uncharacterized protein</fullName>
    </submittedName>
</protein>
<feature type="compositionally biased region" description="Low complexity" evidence="1">
    <location>
        <begin position="239"/>
        <end position="253"/>
    </location>
</feature>
<name>A0ABQ5ATI8_9ASTR</name>
<reference evidence="2" key="2">
    <citation type="submission" date="2022-01" db="EMBL/GenBank/DDBJ databases">
        <authorList>
            <person name="Yamashiro T."/>
            <person name="Shiraishi A."/>
            <person name="Satake H."/>
            <person name="Nakayama K."/>
        </authorList>
    </citation>
    <scope>NUCLEOTIDE SEQUENCE</scope>
</reference>
<accession>A0ABQ5ATI8</accession>
<feature type="region of interest" description="Disordered" evidence="1">
    <location>
        <begin position="239"/>
        <end position="267"/>
    </location>
</feature>
<reference evidence="2" key="1">
    <citation type="journal article" date="2022" name="Int. J. Mol. Sci.">
        <title>Draft Genome of Tanacetum Coccineum: Genomic Comparison of Closely Related Tanacetum-Family Plants.</title>
        <authorList>
            <person name="Yamashiro T."/>
            <person name="Shiraishi A."/>
            <person name="Nakayama K."/>
            <person name="Satake H."/>
        </authorList>
    </citation>
    <scope>NUCLEOTIDE SEQUENCE</scope>
</reference>
<keyword evidence="3" id="KW-1185">Reference proteome</keyword>
<comment type="caution">
    <text evidence="2">The sequence shown here is derived from an EMBL/GenBank/DDBJ whole genome shotgun (WGS) entry which is preliminary data.</text>
</comment>
<sequence length="518" mass="57098">MSFLLPQHCTDGHAYPSHPVTWHLSQNDKGDDPKPSSFHKRYRSSYETPLSFSSPASSPTISLRKRYRGTSKLIKDTEVEGTESETESEELEDEGPGSDSEEAASEDQQQQAVPVKDTAANEPLGLGYRAARRRALELAEGTVPNTYEEDPEDGIVYVDIEGDMPPVRAPVQTPVSIEWSSGSLPISLAPLTVVAKNVESSLSLDDFLLIHYPYKRGDTCWTSDLVRYYPYLSIPDTTPVITPPTTQTNTTSDPSEDPSSDHIPPLPAISPFLSSDDDLTGSDTLDIPSSPTYDIPFTEITASTQRITCHTSVAREEGLDHYHLSFCCLRHSTVILLEFVYIEASLDFHSDASSNSSLRHPLSDHSSPDLPSTSAGLSHKRRRSLMTSVPTLLPVSGALSLICADLIPSPKRVRDSGYSTDVEVDPRETSLRDDAIVRVSDEPHLEQDSDPEIQAEIDECFAYADALRDRGIDARFHDHHSKLSQSIVLRLLREFRVRAGNLIVGVESGSYALTDEDC</sequence>
<feature type="compositionally biased region" description="Low complexity" evidence="1">
    <location>
        <begin position="49"/>
        <end position="62"/>
    </location>
</feature>
<feature type="compositionally biased region" description="Acidic residues" evidence="1">
    <location>
        <begin position="79"/>
        <end position="105"/>
    </location>
</feature>
<organism evidence="2 3">
    <name type="scientific">Tanacetum coccineum</name>
    <dbReference type="NCBI Taxonomy" id="301880"/>
    <lineage>
        <taxon>Eukaryota</taxon>
        <taxon>Viridiplantae</taxon>
        <taxon>Streptophyta</taxon>
        <taxon>Embryophyta</taxon>
        <taxon>Tracheophyta</taxon>
        <taxon>Spermatophyta</taxon>
        <taxon>Magnoliopsida</taxon>
        <taxon>eudicotyledons</taxon>
        <taxon>Gunneridae</taxon>
        <taxon>Pentapetalae</taxon>
        <taxon>asterids</taxon>
        <taxon>campanulids</taxon>
        <taxon>Asterales</taxon>
        <taxon>Asteraceae</taxon>
        <taxon>Asteroideae</taxon>
        <taxon>Anthemideae</taxon>
        <taxon>Anthemidinae</taxon>
        <taxon>Tanacetum</taxon>
    </lineage>
</organism>
<dbReference type="Proteomes" id="UP001151760">
    <property type="component" value="Unassembled WGS sequence"/>
</dbReference>
<evidence type="ECO:0000313" key="2">
    <source>
        <dbReference type="EMBL" id="GJT05965.1"/>
    </source>
</evidence>
<proteinExistence type="predicted"/>